<dbReference type="AlphaFoldDB" id="A0A6D2JSV7"/>
<dbReference type="Gene3D" id="3.60.10.10">
    <property type="entry name" value="Endonuclease/exonuclease/phosphatase"/>
    <property type="match status" value="1"/>
</dbReference>
<accession>A0A6D2JSV7</accession>
<gene>
    <name evidence="2" type="ORF">MERR_LOCUS30111</name>
</gene>
<sequence>MIDDCGLVDFPSHGNTLSWRGRRWGKIVRCRLDRALATEDWHNIFPKSHVEYLKMVGSDHRPILATIDDKIPKGRCKFRFAKDGSGKTASLQRLNGDGRINDITGNSKVQNDDRRTQEELVEITQKLKEAYRNEEQYWKQKSRNLWLKDGDLNTKFYHATTKQRRAINRLVGLHNKSDVWVSGDKEIEKVAVDYFTELFMTTSPDNFTEALEGITGLITEADNTLLTSPATEEEVRLALFLMNPEKAPGPDGMMALFFQRSWPLIKTDMVGFINDFLTSDKFDERLNRTNICLIPKTERPTRMTELRPISLCNVGYKIVSKVLCQRLKKVLPQLISETQSAFVPGRLISDNILIAQEMFHGLRTNKSCKGKYMAVKTDMSKAYISGRMEFCGGNNAENGVLGTMDQMDNEMH</sequence>
<comment type="caution">
    <text evidence="2">The sequence shown here is derived from an EMBL/GenBank/DDBJ whole genome shotgun (WGS) entry which is preliminary data.</text>
</comment>
<dbReference type="OrthoDB" id="1937198at2759"/>
<proteinExistence type="predicted"/>
<feature type="domain" description="Reverse transcriptase" evidence="1">
    <location>
        <begin position="294"/>
        <end position="385"/>
    </location>
</feature>
<evidence type="ECO:0000313" key="3">
    <source>
        <dbReference type="Proteomes" id="UP000467841"/>
    </source>
</evidence>
<dbReference type="InterPro" id="IPR043502">
    <property type="entry name" value="DNA/RNA_pol_sf"/>
</dbReference>
<protein>
    <recommendedName>
        <fullName evidence="1">Reverse transcriptase domain-containing protein</fullName>
    </recommendedName>
</protein>
<keyword evidence="3" id="KW-1185">Reference proteome</keyword>
<dbReference type="EMBL" id="CACVBM020001274">
    <property type="protein sequence ID" value="CAA7042876.1"/>
    <property type="molecule type" value="Genomic_DNA"/>
</dbReference>
<organism evidence="2 3">
    <name type="scientific">Microthlaspi erraticum</name>
    <dbReference type="NCBI Taxonomy" id="1685480"/>
    <lineage>
        <taxon>Eukaryota</taxon>
        <taxon>Viridiplantae</taxon>
        <taxon>Streptophyta</taxon>
        <taxon>Embryophyta</taxon>
        <taxon>Tracheophyta</taxon>
        <taxon>Spermatophyta</taxon>
        <taxon>Magnoliopsida</taxon>
        <taxon>eudicotyledons</taxon>
        <taxon>Gunneridae</taxon>
        <taxon>Pentapetalae</taxon>
        <taxon>rosids</taxon>
        <taxon>malvids</taxon>
        <taxon>Brassicales</taxon>
        <taxon>Brassicaceae</taxon>
        <taxon>Coluteocarpeae</taxon>
        <taxon>Microthlaspi</taxon>
    </lineage>
</organism>
<evidence type="ECO:0000313" key="2">
    <source>
        <dbReference type="EMBL" id="CAA7042876.1"/>
    </source>
</evidence>
<dbReference type="Pfam" id="PF00078">
    <property type="entry name" value="RVT_1"/>
    <property type="match status" value="1"/>
</dbReference>
<dbReference type="InterPro" id="IPR036691">
    <property type="entry name" value="Endo/exonu/phosph_ase_sf"/>
</dbReference>
<name>A0A6D2JSV7_9BRAS</name>
<dbReference type="SUPFAM" id="SSF56219">
    <property type="entry name" value="DNase I-like"/>
    <property type="match status" value="1"/>
</dbReference>
<dbReference type="Proteomes" id="UP000467841">
    <property type="component" value="Unassembled WGS sequence"/>
</dbReference>
<dbReference type="PANTHER" id="PTHR46890:SF48">
    <property type="entry name" value="RNA-DIRECTED DNA POLYMERASE"/>
    <property type="match status" value="1"/>
</dbReference>
<reference evidence="2" key="1">
    <citation type="submission" date="2020-01" db="EMBL/GenBank/DDBJ databases">
        <authorList>
            <person name="Mishra B."/>
        </authorList>
    </citation>
    <scope>NUCLEOTIDE SEQUENCE [LARGE SCALE GENOMIC DNA]</scope>
</reference>
<dbReference type="InterPro" id="IPR052343">
    <property type="entry name" value="Retrotransposon-Effector_Assoc"/>
</dbReference>
<dbReference type="SUPFAM" id="SSF56672">
    <property type="entry name" value="DNA/RNA polymerases"/>
    <property type="match status" value="1"/>
</dbReference>
<dbReference type="PANTHER" id="PTHR46890">
    <property type="entry name" value="NON-LTR RETROLELEMENT REVERSE TRANSCRIPTASE-LIKE PROTEIN-RELATED"/>
    <property type="match status" value="1"/>
</dbReference>
<evidence type="ECO:0000259" key="1">
    <source>
        <dbReference type="Pfam" id="PF00078"/>
    </source>
</evidence>
<dbReference type="InterPro" id="IPR000477">
    <property type="entry name" value="RT_dom"/>
</dbReference>